<dbReference type="AlphaFoldDB" id="A0A2R5F9Q4"/>
<dbReference type="OrthoDB" id="5292295at2"/>
<evidence type="ECO:0000313" key="1">
    <source>
        <dbReference type="EMBL" id="GBG14549.1"/>
    </source>
</evidence>
<reference evidence="1 2" key="1">
    <citation type="journal article" date="2018" name="Environ. Microbiol.">
        <title>Isolation and genomic characterization of Novimethylophilus kurashikiensis gen. nov. sp. nov., a new lanthanide-dependent methylotrophic species of Methylophilaceae.</title>
        <authorList>
            <person name="Lv H."/>
            <person name="Sahin N."/>
            <person name="Tani A."/>
        </authorList>
    </citation>
    <scope>NUCLEOTIDE SEQUENCE [LARGE SCALE GENOMIC DNA]</scope>
    <source>
        <strain evidence="1 2">La2-4</strain>
    </source>
</reference>
<accession>A0A2R5F9Q4</accession>
<name>A0A2R5F9Q4_9PROT</name>
<comment type="caution">
    <text evidence="1">The sequence shown here is derived from an EMBL/GenBank/DDBJ whole genome shotgun (WGS) entry which is preliminary data.</text>
</comment>
<organism evidence="1 2">
    <name type="scientific">Novimethylophilus kurashikiensis</name>
    <dbReference type="NCBI Taxonomy" id="1825523"/>
    <lineage>
        <taxon>Bacteria</taxon>
        <taxon>Pseudomonadati</taxon>
        <taxon>Pseudomonadota</taxon>
        <taxon>Betaproteobacteria</taxon>
        <taxon>Nitrosomonadales</taxon>
        <taxon>Methylophilaceae</taxon>
        <taxon>Novimethylophilus</taxon>
    </lineage>
</organism>
<evidence type="ECO:0000313" key="2">
    <source>
        <dbReference type="Proteomes" id="UP000245081"/>
    </source>
</evidence>
<protein>
    <submittedName>
        <fullName evidence="1">Pilus assembly protein CpaF</fullName>
    </submittedName>
</protein>
<dbReference type="EMBL" id="BDOQ01000008">
    <property type="protein sequence ID" value="GBG14549.1"/>
    <property type="molecule type" value="Genomic_DNA"/>
</dbReference>
<dbReference type="RefSeq" id="WP_109015738.1">
    <property type="nucleotide sequence ID" value="NZ_BDOQ01000008.1"/>
</dbReference>
<gene>
    <name evidence="1" type="ORF">NMK_2148</name>
</gene>
<proteinExistence type="predicted"/>
<sequence length="135" mass="14876">MDPLLSRKDFEVQVLKLLRGKCCLCSAPATAAHHILDRKLFADGGYRLSNGAPVCDACHWRCETTEVSVEDVRKACGHNALVLPDGFEPALTYDKWGNLIQPDGFRIPGPLAEDTGTIKALTKGGVYWKLLRHQS</sequence>
<dbReference type="Proteomes" id="UP000245081">
    <property type="component" value="Unassembled WGS sequence"/>
</dbReference>
<keyword evidence="2" id="KW-1185">Reference proteome</keyword>